<gene>
    <name evidence="2" type="ORF">PoB_003596600</name>
</gene>
<evidence type="ECO:0000256" key="1">
    <source>
        <dbReference type="SAM" id="MobiDB-lite"/>
    </source>
</evidence>
<comment type="caution">
    <text evidence="2">The sequence shown here is derived from an EMBL/GenBank/DDBJ whole genome shotgun (WGS) entry which is preliminary data.</text>
</comment>
<feature type="compositionally biased region" description="Low complexity" evidence="1">
    <location>
        <begin position="87"/>
        <end position="98"/>
    </location>
</feature>
<dbReference type="Proteomes" id="UP000735302">
    <property type="component" value="Unassembled WGS sequence"/>
</dbReference>
<reference evidence="2 3" key="1">
    <citation type="journal article" date="2021" name="Elife">
        <title>Chloroplast acquisition without the gene transfer in kleptoplastic sea slugs, Plakobranchus ocellatus.</title>
        <authorList>
            <person name="Maeda T."/>
            <person name="Takahashi S."/>
            <person name="Yoshida T."/>
            <person name="Shimamura S."/>
            <person name="Takaki Y."/>
            <person name="Nagai Y."/>
            <person name="Toyoda A."/>
            <person name="Suzuki Y."/>
            <person name="Arimoto A."/>
            <person name="Ishii H."/>
            <person name="Satoh N."/>
            <person name="Nishiyama T."/>
            <person name="Hasebe M."/>
            <person name="Maruyama T."/>
            <person name="Minagawa J."/>
            <person name="Obokata J."/>
            <person name="Shigenobu S."/>
        </authorList>
    </citation>
    <scope>NUCLEOTIDE SEQUENCE [LARGE SCALE GENOMIC DNA]</scope>
</reference>
<feature type="region of interest" description="Disordered" evidence="1">
    <location>
        <begin position="32"/>
        <end position="98"/>
    </location>
</feature>
<dbReference type="EMBL" id="BLXT01004093">
    <property type="protein sequence ID" value="GFO09461.1"/>
    <property type="molecule type" value="Genomic_DNA"/>
</dbReference>
<sequence length="234" mass="26693">MRTAAHSPDGRLLLTIIFCVYQKILLRQGRDRKRYTTTTTTTRRRRRRRSNSGSSNNKKEKSTNNKDHGDADIGGENEEEEEDNNNSKKNNMHNNNSINNKSGENPFCFIVTCIISTIVHCENVKPATELSKGRLANQRINNVQKLLAQKPMIHGNAANKVEFHIRAIICFQIRSGRIWMEGMIIDADTRREKRRLKPGLLNNHAAERSRAVSRGVERCRAVSSGVEIFYCSVE</sequence>
<proteinExistence type="predicted"/>
<evidence type="ECO:0000313" key="2">
    <source>
        <dbReference type="EMBL" id="GFO09461.1"/>
    </source>
</evidence>
<accession>A0AAV4AE33</accession>
<protein>
    <submittedName>
        <fullName evidence="2">Uncharacterized protein</fullName>
    </submittedName>
</protein>
<organism evidence="2 3">
    <name type="scientific">Plakobranchus ocellatus</name>
    <dbReference type="NCBI Taxonomy" id="259542"/>
    <lineage>
        <taxon>Eukaryota</taxon>
        <taxon>Metazoa</taxon>
        <taxon>Spiralia</taxon>
        <taxon>Lophotrochozoa</taxon>
        <taxon>Mollusca</taxon>
        <taxon>Gastropoda</taxon>
        <taxon>Heterobranchia</taxon>
        <taxon>Euthyneura</taxon>
        <taxon>Panpulmonata</taxon>
        <taxon>Sacoglossa</taxon>
        <taxon>Placobranchoidea</taxon>
        <taxon>Plakobranchidae</taxon>
        <taxon>Plakobranchus</taxon>
    </lineage>
</organism>
<name>A0AAV4AE33_9GAST</name>
<feature type="compositionally biased region" description="Basic and acidic residues" evidence="1">
    <location>
        <begin position="57"/>
        <end position="71"/>
    </location>
</feature>
<feature type="compositionally biased region" description="Acidic residues" evidence="1">
    <location>
        <begin position="73"/>
        <end position="84"/>
    </location>
</feature>
<dbReference type="AlphaFoldDB" id="A0AAV4AE33"/>
<keyword evidence="3" id="KW-1185">Reference proteome</keyword>
<evidence type="ECO:0000313" key="3">
    <source>
        <dbReference type="Proteomes" id="UP000735302"/>
    </source>
</evidence>